<dbReference type="Proteomes" id="UP000322530">
    <property type="component" value="Unassembled WGS sequence"/>
</dbReference>
<keyword evidence="2" id="KW-1185">Reference proteome</keyword>
<evidence type="ECO:0000313" key="2">
    <source>
        <dbReference type="Proteomes" id="UP000322530"/>
    </source>
</evidence>
<dbReference type="AlphaFoldDB" id="A0A5A5TI73"/>
<dbReference type="SUPFAM" id="SSF109854">
    <property type="entry name" value="DinB/YfiT-like putative metalloenzymes"/>
    <property type="match status" value="1"/>
</dbReference>
<dbReference type="RefSeq" id="WP_149403579.1">
    <property type="nucleotide sequence ID" value="NZ_BIXY01000080.1"/>
</dbReference>
<dbReference type="InterPro" id="IPR034660">
    <property type="entry name" value="DinB/YfiT-like"/>
</dbReference>
<gene>
    <name evidence="1" type="ORF">KDI_42730</name>
</gene>
<reference evidence="1 2" key="1">
    <citation type="submission" date="2019-01" db="EMBL/GenBank/DDBJ databases">
        <title>Draft genome sequence of Dictyobacter sp. Uno17.</title>
        <authorList>
            <person name="Wang C.M."/>
            <person name="Zheng Y."/>
            <person name="Sakai Y."/>
            <person name="Abe K."/>
            <person name="Yokota A."/>
            <person name="Yabe S."/>
        </authorList>
    </citation>
    <scope>NUCLEOTIDE SEQUENCE [LARGE SCALE GENOMIC DNA]</scope>
    <source>
        <strain evidence="1 2">Uno17</strain>
    </source>
</reference>
<proteinExistence type="predicted"/>
<dbReference type="EMBL" id="BIXY01000080">
    <property type="protein sequence ID" value="GCF10709.1"/>
    <property type="molecule type" value="Genomic_DNA"/>
</dbReference>
<organism evidence="1 2">
    <name type="scientific">Dictyobacter arantiisoli</name>
    <dbReference type="NCBI Taxonomy" id="2014874"/>
    <lineage>
        <taxon>Bacteria</taxon>
        <taxon>Bacillati</taxon>
        <taxon>Chloroflexota</taxon>
        <taxon>Ktedonobacteria</taxon>
        <taxon>Ktedonobacterales</taxon>
        <taxon>Dictyobacteraceae</taxon>
        <taxon>Dictyobacter</taxon>
    </lineage>
</organism>
<comment type="caution">
    <text evidence="1">The sequence shown here is derived from an EMBL/GenBank/DDBJ whole genome shotgun (WGS) entry which is preliminary data.</text>
</comment>
<name>A0A5A5TI73_9CHLR</name>
<dbReference type="Gene3D" id="1.20.120.450">
    <property type="entry name" value="dinb family like domain"/>
    <property type="match status" value="1"/>
</dbReference>
<evidence type="ECO:0000313" key="1">
    <source>
        <dbReference type="EMBL" id="GCF10709.1"/>
    </source>
</evidence>
<dbReference type="OrthoDB" id="3821865at2"/>
<accession>A0A5A5TI73</accession>
<sequence length="156" mass="17968">MNRYMQTKWSWIEGTHKVRLQLLESLNDTDLTYNPGGQNISLGALFRELGEVQYSYTQSLRTFKQDWSYRNLEVGLESNSIQLKTWFQTLDEEMKAVGTALSNEDLTKEIDRGGYAVTAEMQLDIYLQALLIFCGKVSIYLKVINKVLPEMHAFIG</sequence>
<protein>
    <submittedName>
        <fullName evidence="1">Uncharacterized protein</fullName>
    </submittedName>
</protein>